<dbReference type="PROSITE" id="PS50089">
    <property type="entry name" value="ZF_RING_2"/>
    <property type="match status" value="1"/>
</dbReference>
<protein>
    <submittedName>
        <fullName evidence="9">TRI56-like protein</fullName>
    </submittedName>
</protein>
<dbReference type="SUPFAM" id="SSF57850">
    <property type="entry name" value="RING/U-box"/>
    <property type="match status" value="1"/>
</dbReference>
<evidence type="ECO:0000313" key="10">
    <source>
        <dbReference type="Proteomes" id="UP001164746"/>
    </source>
</evidence>
<dbReference type="InterPro" id="IPR018957">
    <property type="entry name" value="Znf_C3HC4_RING-type"/>
</dbReference>
<dbReference type="InterPro" id="IPR013320">
    <property type="entry name" value="ConA-like_dom_sf"/>
</dbReference>
<dbReference type="SMART" id="SM00336">
    <property type="entry name" value="BBOX"/>
    <property type="match status" value="2"/>
</dbReference>
<evidence type="ECO:0000256" key="3">
    <source>
        <dbReference type="ARBA" id="ARBA00022833"/>
    </source>
</evidence>
<reference evidence="9" key="1">
    <citation type="submission" date="2022-11" db="EMBL/GenBank/DDBJ databases">
        <title>Centuries of genome instability and evolution in soft-shell clam transmissible cancer (bioRxiv).</title>
        <authorList>
            <person name="Hart S.F.M."/>
            <person name="Yonemitsu M.A."/>
            <person name="Giersch R.M."/>
            <person name="Beal B.F."/>
            <person name="Arriagada G."/>
            <person name="Davis B.W."/>
            <person name="Ostrander E.A."/>
            <person name="Goff S.P."/>
            <person name="Metzger M.J."/>
        </authorList>
    </citation>
    <scope>NUCLEOTIDE SEQUENCE</scope>
    <source>
        <strain evidence="9">MELC-2E11</strain>
        <tissue evidence="9">Siphon/mantle</tissue>
    </source>
</reference>
<dbReference type="InterPro" id="IPR017907">
    <property type="entry name" value="Znf_RING_CS"/>
</dbReference>
<dbReference type="SUPFAM" id="SSF49899">
    <property type="entry name" value="Concanavalin A-like lectins/glucanases"/>
    <property type="match status" value="1"/>
</dbReference>
<dbReference type="InterPro" id="IPR047153">
    <property type="entry name" value="TRIM45/56/19-like"/>
</dbReference>
<keyword evidence="10" id="KW-1185">Reference proteome</keyword>
<keyword evidence="3" id="KW-0862">Zinc</keyword>
<name>A0ABY7G1Y1_MYAAR</name>
<feature type="domain" description="B30.2/SPRY" evidence="8">
    <location>
        <begin position="421"/>
        <end position="642"/>
    </location>
</feature>
<dbReference type="Pfam" id="PF00097">
    <property type="entry name" value="zf-C3HC4"/>
    <property type="match status" value="1"/>
</dbReference>
<dbReference type="PROSITE" id="PS00518">
    <property type="entry name" value="ZF_RING_1"/>
    <property type="match status" value="1"/>
</dbReference>
<feature type="domain" description="B box-type" evidence="7">
    <location>
        <begin position="151"/>
        <end position="198"/>
    </location>
</feature>
<keyword evidence="1" id="KW-0479">Metal-binding</keyword>
<dbReference type="InterPro" id="IPR013083">
    <property type="entry name" value="Znf_RING/FYVE/PHD"/>
</dbReference>
<feature type="region of interest" description="Disordered" evidence="5">
    <location>
        <begin position="1"/>
        <end position="28"/>
    </location>
</feature>
<dbReference type="Gene3D" id="4.10.830.40">
    <property type="match status" value="1"/>
</dbReference>
<evidence type="ECO:0000256" key="4">
    <source>
        <dbReference type="PROSITE-ProRule" id="PRU00024"/>
    </source>
</evidence>
<evidence type="ECO:0000256" key="1">
    <source>
        <dbReference type="ARBA" id="ARBA00022723"/>
    </source>
</evidence>
<dbReference type="EMBL" id="CP111026">
    <property type="protein sequence ID" value="WAR27917.1"/>
    <property type="molecule type" value="Genomic_DNA"/>
</dbReference>
<dbReference type="Gene3D" id="3.30.160.60">
    <property type="entry name" value="Classic Zinc Finger"/>
    <property type="match status" value="1"/>
</dbReference>
<dbReference type="Gene3D" id="2.60.120.920">
    <property type="match status" value="1"/>
</dbReference>
<dbReference type="InterPro" id="IPR001841">
    <property type="entry name" value="Znf_RING"/>
</dbReference>
<dbReference type="PROSITE" id="PS50188">
    <property type="entry name" value="B302_SPRY"/>
    <property type="match status" value="1"/>
</dbReference>
<evidence type="ECO:0000256" key="5">
    <source>
        <dbReference type="SAM" id="MobiDB-lite"/>
    </source>
</evidence>
<dbReference type="SUPFAM" id="SSF57845">
    <property type="entry name" value="B-box zinc-binding domain"/>
    <property type="match status" value="1"/>
</dbReference>
<accession>A0ABY7G1Y1</accession>
<dbReference type="InterPro" id="IPR043136">
    <property type="entry name" value="B30.2/SPRY_sf"/>
</dbReference>
<proteinExistence type="predicted"/>
<gene>
    <name evidence="9" type="ORF">MAR_013621</name>
</gene>
<evidence type="ECO:0000259" key="6">
    <source>
        <dbReference type="PROSITE" id="PS50089"/>
    </source>
</evidence>
<keyword evidence="2 4" id="KW-0863">Zinc-finger</keyword>
<dbReference type="SMART" id="SM00184">
    <property type="entry name" value="RING"/>
    <property type="match status" value="1"/>
</dbReference>
<evidence type="ECO:0000259" key="7">
    <source>
        <dbReference type="PROSITE" id="PS50119"/>
    </source>
</evidence>
<dbReference type="InterPro" id="IPR001870">
    <property type="entry name" value="B30.2/SPRY"/>
</dbReference>
<dbReference type="PANTHER" id="PTHR25462:SF296">
    <property type="entry name" value="MEIOTIC P26, ISOFORM F"/>
    <property type="match status" value="1"/>
</dbReference>
<dbReference type="PANTHER" id="PTHR25462">
    <property type="entry name" value="BONUS, ISOFORM C-RELATED"/>
    <property type="match status" value="1"/>
</dbReference>
<dbReference type="InterPro" id="IPR000315">
    <property type="entry name" value="Znf_B-box"/>
</dbReference>
<sequence>MAYSPSENSRRGAFSQRRTPRLNRSIPGVPRRVRFQRSPEATDPVLVKSRTFVKDSSEPEAPMIRAEDVKEEFLVCSICTHEYDEESHVPRVLPCLHTFCQTCLKKIVRGTRLECPLCKQGHELPKGTIFGLAKDTTRRNLIDFIKVRKRSSEILCKDCPEDQTAKDFCKECYIFMCPECTKAHKRSLASRKHSVLTIKQLQNSGLDVFRRKIVCTKNGHEGQQLAFYCTKTGCETSICTACTVCDHERSNGHTIINVQDLYKLKKNELEKLFASLDSDMSSAKFILQQTEQELLNIDIKELEIEKDIDDVFEKFQKVLAKRQRQLKEELSAVCEKKKSDIQRHVESLENYLDSASNAKDFSYHVINHTDPTELTDRCCTSKVQCSTTNDSNQNSRCFAEPWVPYRRWSSRSGCPSLEATLTLGFPPHPLSVNMTTTDGPHFTYDRDTVHQYREISESDVILRNYSTVQKSQGMVPGGRRLKKYRGVLGNRAFHAPGKFYFEVRIMYNIVRPLDNINFVFEVGVSRRGDVDHNYYIYDQPNAWSFCGQHCDDHKQVCAWCRHHGYNLAHMPLSLNTAGTVLDRKFGFLLDSDRRQLTVFDVTRNRKVHSFTDVDFSSGLWPVFGCHWPSKVKLEMILRTGKDIESIADVVDRQVLHIESPVFDNKRLESEFQK</sequence>
<organism evidence="9 10">
    <name type="scientific">Mya arenaria</name>
    <name type="common">Soft-shell clam</name>
    <dbReference type="NCBI Taxonomy" id="6604"/>
    <lineage>
        <taxon>Eukaryota</taxon>
        <taxon>Metazoa</taxon>
        <taxon>Spiralia</taxon>
        <taxon>Lophotrochozoa</taxon>
        <taxon>Mollusca</taxon>
        <taxon>Bivalvia</taxon>
        <taxon>Autobranchia</taxon>
        <taxon>Heteroconchia</taxon>
        <taxon>Euheterodonta</taxon>
        <taxon>Imparidentia</taxon>
        <taxon>Neoheterodontei</taxon>
        <taxon>Myida</taxon>
        <taxon>Myoidea</taxon>
        <taxon>Myidae</taxon>
        <taxon>Mya</taxon>
    </lineage>
</organism>
<dbReference type="Gene3D" id="3.30.40.10">
    <property type="entry name" value="Zinc/RING finger domain, C3HC4 (zinc finger)"/>
    <property type="match status" value="1"/>
</dbReference>
<evidence type="ECO:0000256" key="2">
    <source>
        <dbReference type="ARBA" id="ARBA00022771"/>
    </source>
</evidence>
<dbReference type="Proteomes" id="UP001164746">
    <property type="component" value="Chromosome 15"/>
</dbReference>
<feature type="domain" description="RING-type" evidence="6">
    <location>
        <begin position="76"/>
        <end position="119"/>
    </location>
</feature>
<dbReference type="PROSITE" id="PS50119">
    <property type="entry name" value="ZF_BBOX"/>
    <property type="match status" value="1"/>
</dbReference>
<evidence type="ECO:0000259" key="8">
    <source>
        <dbReference type="PROSITE" id="PS50188"/>
    </source>
</evidence>
<evidence type="ECO:0000313" key="9">
    <source>
        <dbReference type="EMBL" id="WAR27917.1"/>
    </source>
</evidence>
<dbReference type="CDD" id="cd19757">
    <property type="entry name" value="Bbox1"/>
    <property type="match status" value="1"/>
</dbReference>